<dbReference type="GO" id="GO:0005737">
    <property type="term" value="C:cytoplasm"/>
    <property type="evidence" value="ECO:0007669"/>
    <property type="project" value="TreeGrafter"/>
</dbReference>
<dbReference type="Pfam" id="PF00884">
    <property type="entry name" value="Sulfatase"/>
    <property type="match status" value="1"/>
</dbReference>
<evidence type="ECO:0000313" key="9">
    <source>
        <dbReference type="Proteomes" id="UP000053455"/>
    </source>
</evidence>
<protein>
    <recommendedName>
        <fullName evidence="7">Sulfatase N-terminal domain-containing protein</fullName>
    </recommendedName>
</protein>
<keyword evidence="3" id="KW-0479">Metal-binding</keyword>
<evidence type="ECO:0000256" key="2">
    <source>
        <dbReference type="ARBA" id="ARBA00008779"/>
    </source>
</evidence>
<evidence type="ECO:0000256" key="4">
    <source>
        <dbReference type="ARBA" id="ARBA00022729"/>
    </source>
</evidence>
<comment type="cofactor">
    <cofactor evidence="1">
        <name>Ca(2+)</name>
        <dbReference type="ChEBI" id="CHEBI:29108"/>
    </cofactor>
</comment>
<evidence type="ECO:0000256" key="6">
    <source>
        <dbReference type="ARBA" id="ARBA00022837"/>
    </source>
</evidence>
<evidence type="ECO:0000256" key="5">
    <source>
        <dbReference type="ARBA" id="ARBA00022801"/>
    </source>
</evidence>
<evidence type="ECO:0000259" key="7">
    <source>
        <dbReference type="Pfam" id="PF00884"/>
    </source>
</evidence>
<accession>A0A0H0XXP1</accession>
<keyword evidence="9" id="KW-1185">Reference proteome</keyword>
<dbReference type="AlphaFoldDB" id="A0A0H0XXP1"/>
<evidence type="ECO:0000256" key="3">
    <source>
        <dbReference type="ARBA" id="ARBA00022723"/>
    </source>
</evidence>
<dbReference type="InterPro" id="IPR017850">
    <property type="entry name" value="Alkaline_phosphatase_core_sf"/>
</dbReference>
<keyword evidence="6" id="KW-0106">Calcium</keyword>
<dbReference type="Proteomes" id="UP000053455">
    <property type="component" value="Unassembled WGS sequence"/>
</dbReference>
<dbReference type="PATRIC" id="fig|874156.12.peg.3"/>
<keyword evidence="4" id="KW-0732">Signal</keyword>
<dbReference type="CDD" id="cd16030">
    <property type="entry name" value="iduronate-2-sulfatase"/>
    <property type="match status" value="1"/>
</dbReference>
<dbReference type="Gene3D" id="3.40.720.10">
    <property type="entry name" value="Alkaline Phosphatase, subunit A"/>
    <property type="match status" value="1"/>
</dbReference>
<dbReference type="InterPro" id="IPR000917">
    <property type="entry name" value="Sulfatase_N"/>
</dbReference>
<dbReference type="PANTHER" id="PTHR45953">
    <property type="entry name" value="IDURONATE 2-SULFATASE"/>
    <property type="match status" value="1"/>
</dbReference>
<name>A0A0H0XXP1_9SPHN</name>
<evidence type="ECO:0000313" key="8">
    <source>
        <dbReference type="EMBL" id="KLI65070.1"/>
    </source>
</evidence>
<reference evidence="8 9" key="1">
    <citation type="submission" date="2015-04" db="EMBL/GenBank/DDBJ databases">
        <title>The draft genome sequence of Erythrobacter marinus HWDM-33.</title>
        <authorList>
            <person name="Zhuang L."/>
            <person name="Liu Y."/>
            <person name="Shao Z."/>
        </authorList>
    </citation>
    <scope>NUCLEOTIDE SEQUENCE [LARGE SCALE GENOMIC DNA]</scope>
    <source>
        <strain evidence="8 9">HWDM-33</strain>
    </source>
</reference>
<dbReference type="GO" id="GO:0004423">
    <property type="term" value="F:iduronate-2-sulfatase activity"/>
    <property type="evidence" value="ECO:0007669"/>
    <property type="project" value="InterPro"/>
</dbReference>
<organism evidence="8 9">
    <name type="scientific">Aurantiacibacter marinus</name>
    <dbReference type="NCBI Taxonomy" id="874156"/>
    <lineage>
        <taxon>Bacteria</taxon>
        <taxon>Pseudomonadati</taxon>
        <taxon>Pseudomonadota</taxon>
        <taxon>Alphaproteobacteria</taxon>
        <taxon>Sphingomonadales</taxon>
        <taxon>Erythrobacteraceae</taxon>
        <taxon>Aurantiacibacter</taxon>
    </lineage>
</organism>
<evidence type="ECO:0000256" key="1">
    <source>
        <dbReference type="ARBA" id="ARBA00001913"/>
    </source>
</evidence>
<keyword evidence="5" id="KW-0378">Hydrolase</keyword>
<dbReference type="PANTHER" id="PTHR45953:SF1">
    <property type="entry name" value="IDURONATE 2-SULFATASE"/>
    <property type="match status" value="1"/>
</dbReference>
<dbReference type="InterPro" id="IPR035874">
    <property type="entry name" value="IDS"/>
</dbReference>
<gene>
    <name evidence="8" type="ORF">AAV99_00015</name>
</gene>
<dbReference type="STRING" id="874156.GCA_001021555_01288"/>
<comment type="similarity">
    <text evidence="2">Belongs to the sulfatase family.</text>
</comment>
<proteinExistence type="inferred from homology"/>
<comment type="caution">
    <text evidence="8">The sequence shown here is derived from an EMBL/GenBank/DDBJ whole genome shotgun (WGS) entry which is preliminary data.</text>
</comment>
<feature type="domain" description="Sulfatase N-terminal" evidence="7">
    <location>
        <begin position="2"/>
        <end position="338"/>
    </location>
</feature>
<dbReference type="EMBL" id="LBHU01000001">
    <property type="protein sequence ID" value="KLI65070.1"/>
    <property type="molecule type" value="Genomic_DNA"/>
</dbReference>
<sequence length="433" mass="47959">MLMIDDLNDWVTALGDHPQVFSPNIDALAASGTVFANAHAQAPICGPSRASLFSGLYPAQTGIYGQIPDDQLGAAVAAVSPTQLMPQHLRGHGFYIAGSGKVSHQGGQEGMFDEYVGRVDEHRGQYGPGPEQRMRWFDNRTHTDWGAYPDRDEDMFDYQTAAFGAEFLRRDHATPFMLALGFVRPHVPWYVPQRWLDMFPLDEIELPVVRENDLDDVPQAARDLAAVPQMPTLEWAQSNDEWRPIMQAYLASIAFVDHCVGMAMDALRESGHADDTLVCLLSDNGYHLGEKQRFAKMSLWQHSTRVPLIFSGPNVQQRVYTDPVGLIDIFPTVLDMLGLPANAENAGRSLKPILASDAVMALQPQVSVFGAGNFAVIDQRHRYIRYTDGSEELYDHESDPMEWHNQAANPAMAEVKARLAAYIPAEPAADIAA</sequence>
<dbReference type="GO" id="GO:0046872">
    <property type="term" value="F:metal ion binding"/>
    <property type="evidence" value="ECO:0007669"/>
    <property type="project" value="UniProtKB-KW"/>
</dbReference>
<dbReference type="SUPFAM" id="SSF53649">
    <property type="entry name" value="Alkaline phosphatase-like"/>
    <property type="match status" value="1"/>
</dbReference>